<dbReference type="PROSITE" id="PS50102">
    <property type="entry name" value="RRM"/>
    <property type="match status" value="1"/>
</dbReference>
<protein>
    <recommendedName>
        <fullName evidence="2">RRM domain-containing protein</fullName>
    </recommendedName>
</protein>
<gene>
    <name evidence="3" type="ORF">CARUB_v10027958mg</name>
</gene>
<evidence type="ECO:0000313" key="3">
    <source>
        <dbReference type="EMBL" id="EOA14686.1"/>
    </source>
</evidence>
<proteinExistence type="predicted"/>
<evidence type="ECO:0000256" key="1">
    <source>
        <dbReference type="PROSITE-ProRule" id="PRU00176"/>
    </source>
</evidence>
<feature type="non-terminal residue" evidence="3">
    <location>
        <position position="1"/>
    </location>
</feature>
<reference evidence="4" key="1">
    <citation type="journal article" date="2013" name="Nat. Genet.">
        <title>The Capsella rubella genome and the genomic consequences of rapid mating system evolution.</title>
        <authorList>
            <person name="Slotte T."/>
            <person name="Hazzouri K.M."/>
            <person name="Agren J.A."/>
            <person name="Koenig D."/>
            <person name="Maumus F."/>
            <person name="Guo Y.L."/>
            <person name="Steige K."/>
            <person name="Platts A.E."/>
            <person name="Escobar J.S."/>
            <person name="Newman L.K."/>
            <person name="Wang W."/>
            <person name="Mandakova T."/>
            <person name="Vello E."/>
            <person name="Smith L.M."/>
            <person name="Henz S.R."/>
            <person name="Steffen J."/>
            <person name="Takuno S."/>
            <person name="Brandvain Y."/>
            <person name="Coop G."/>
            <person name="Andolfatto P."/>
            <person name="Hu T.T."/>
            <person name="Blanchette M."/>
            <person name="Clark R.M."/>
            <person name="Quesneville H."/>
            <person name="Nordborg M."/>
            <person name="Gaut B.S."/>
            <person name="Lysak M.A."/>
            <person name="Jenkins J."/>
            <person name="Grimwood J."/>
            <person name="Chapman J."/>
            <person name="Prochnik S."/>
            <person name="Shu S."/>
            <person name="Rokhsar D."/>
            <person name="Schmutz J."/>
            <person name="Weigel D."/>
            <person name="Wright S.I."/>
        </authorList>
    </citation>
    <scope>NUCLEOTIDE SEQUENCE [LARGE SCALE GENOMIC DNA]</scope>
    <source>
        <strain evidence="4">cv. Monte Gargano</strain>
    </source>
</reference>
<keyword evidence="1" id="KW-0694">RNA-binding</keyword>
<dbReference type="STRING" id="81985.R0F0A4"/>
<dbReference type="AlphaFoldDB" id="R0F0A4"/>
<accession>R0F0A4</accession>
<keyword evidence="4" id="KW-1185">Reference proteome</keyword>
<dbReference type="EMBL" id="KB870812">
    <property type="protein sequence ID" value="EOA14686.1"/>
    <property type="molecule type" value="Genomic_DNA"/>
</dbReference>
<dbReference type="SUPFAM" id="SSF54928">
    <property type="entry name" value="RNA-binding domain, RBD"/>
    <property type="match status" value="1"/>
</dbReference>
<dbReference type="Gene3D" id="3.30.70.330">
    <property type="match status" value="1"/>
</dbReference>
<sequence>GYVASFKEEVAYVKEYVDSFKEYVDSVKGDLRFIKEEVASIKATVKSTIDLLPTKKDLPAFSTSFKAKADTNTPNIESSSNVSSKESAVVTPELIFRPGTAEPHPLEKTAKVGERVVFKPETGARYDSGTIFVKGYDSSLSEDDIARAMLEHFSPCGMVRRIYFYTDGTSAILRHVFIEMLQGTEAALKLNGSDLGGCKLEVHDAKKREEYYGLRDVNIPYIPVRRNQHVDPRMYASARECPPVYGIVSSSKMNKS</sequence>
<dbReference type="Proteomes" id="UP000029121">
    <property type="component" value="Unassembled WGS sequence"/>
</dbReference>
<dbReference type="InterPro" id="IPR012677">
    <property type="entry name" value="Nucleotide-bd_a/b_plait_sf"/>
</dbReference>
<evidence type="ECO:0000259" key="2">
    <source>
        <dbReference type="PROSITE" id="PS50102"/>
    </source>
</evidence>
<dbReference type="InterPro" id="IPR000504">
    <property type="entry name" value="RRM_dom"/>
</dbReference>
<dbReference type="GO" id="GO:0003723">
    <property type="term" value="F:RNA binding"/>
    <property type="evidence" value="ECO:0007669"/>
    <property type="project" value="UniProtKB-UniRule"/>
</dbReference>
<dbReference type="InterPro" id="IPR035979">
    <property type="entry name" value="RBD_domain_sf"/>
</dbReference>
<dbReference type="eggNOG" id="KOG4210">
    <property type="taxonomic scope" value="Eukaryota"/>
</dbReference>
<feature type="domain" description="RRM" evidence="2">
    <location>
        <begin position="129"/>
        <end position="207"/>
    </location>
</feature>
<name>R0F0A4_9BRAS</name>
<organism evidence="3 4">
    <name type="scientific">Capsella rubella</name>
    <dbReference type="NCBI Taxonomy" id="81985"/>
    <lineage>
        <taxon>Eukaryota</taxon>
        <taxon>Viridiplantae</taxon>
        <taxon>Streptophyta</taxon>
        <taxon>Embryophyta</taxon>
        <taxon>Tracheophyta</taxon>
        <taxon>Spermatophyta</taxon>
        <taxon>Magnoliopsida</taxon>
        <taxon>eudicotyledons</taxon>
        <taxon>Gunneridae</taxon>
        <taxon>Pentapetalae</taxon>
        <taxon>rosids</taxon>
        <taxon>malvids</taxon>
        <taxon>Brassicales</taxon>
        <taxon>Brassicaceae</taxon>
        <taxon>Camelineae</taxon>
        <taxon>Capsella</taxon>
    </lineage>
</organism>
<evidence type="ECO:0000313" key="4">
    <source>
        <dbReference type="Proteomes" id="UP000029121"/>
    </source>
</evidence>